<evidence type="ECO:0000259" key="7">
    <source>
        <dbReference type="Pfam" id="PF02683"/>
    </source>
</evidence>
<proteinExistence type="inferred from homology"/>
<comment type="similarity">
    <text evidence="2">Belongs to the DsbD family.</text>
</comment>
<evidence type="ECO:0000256" key="5">
    <source>
        <dbReference type="ARBA" id="ARBA00023136"/>
    </source>
</evidence>
<evidence type="ECO:0000256" key="6">
    <source>
        <dbReference type="SAM" id="Phobius"/>
    </source>
</evidence>
<feature type="transmembrane region" description="Helical" evidence="6">
    <location>
        <begin position="139"/>
        <end position="164"/>
    </location>
</feature>
<feature type="transmembrane region" description="Helical" evidence="6">
    <location>
        <begin position="7"/>
        <end position="28"/>
    </location>
</feature>
<evidence type="ECO:0000256" key="1">
    <source>
        <dbReference type="ARBA" id="ARBA00004141"/>
    </source>
</evidence>
<accession>A0A2M8LDK2</accession>
<organism evidence="8 9">
    <name type="scientific">Candidatus Uhrbacteria bacterium CG10_big_fil_rev_8_21_14_0_10_48_11</name>
    <dbReference type="NCBI Taxonomy" id="1975037"/>
    <lineage>
        <taxon>Bacteria</taxon>
        <taxon>Candidatus Uhriibacteriota</taxon>
    </lineage>
</organism>
<comment type="subcellular location">
    <subcellularLocation>
        <location evidence="1">Membrane</location>
        <topology evidence="1">Multi-pass membrane protein</topology>
    </subcellularLocation>
</comment>
<dbReference type="GO" id="GO:0017004">
    <property type="term" value="P:cytochrome complex assembly"/>
    <property type="evidence" value="ECO:0007669"/>
    <property type="project" value="InterPro"/>
</dbReference>
<feature type="transmembrane region" description="Helical" evidence="6">
    <location>
        <begin position="176"/>
        <end position="197"/>
    </location>
</feature>
<protein>
    <submittedName>
        <fullName evidence="8">Cytochrome C biogenesis protein</fullName>
    </submittedName>
</protein>
<reference evidence="8 9" key="1">
    <citation type="submission" date="2017-09" db="EMBL/GenBank/DDBJ databases">
        <title>Depth-based differentiation of microbial function through sediment-hosted aquifers and enrichment of novel symbionts in the deep terrestrial subsurface.</title>
        <authorList>
            <person name="Probst A.J."/>
            <person name="Ladd B."/>
            <person name="Jarett J.K."/>
            <person name="Geller-Mcgrath D.E."/>
            <person name="Sieber C.M."/>
            <person name="Emerson J.B."/>
            <person name="Anantharaman K."/>
            <person name="Thomas B.C."/>
            <person name="Malmstrom R."/>
            <person name="Stieglmeier M."/>
            <person name="Klingl A."/>
            <person name="Woyke T."/>
            <person name="Ryan C.M."/>
            <person name="Banfield J.F."/>
        </authorList>
    </citation>
    <scope>NUCLEOTIDE SEQUENCE [LARGE SCALE GENOMIC DNA]</scope>
    <source>
        <strain evidence="8">CG10_big_fil_rev_8_21_14_0_10_48_11</strain>
    </source>
</reference>
<dbReference type="PANTHER" id="PTHR31272">
    <property type="entry name" value="CYTOCHROME C-TYPE BIOGENESIS PROTEIN HI_1454-RELATED"/>
    <property type="match status" value="1"/>
</dbReference>
<keyword evidence="5 6" id="KW-0472">Membrane</keyword>
<evidence type="ECO:0000313" key="8">
    <source>
        <dbReference type="EMBL" id="PJE75513.1"/>
    </source>
</evidence>
<feature type="domain" description="Cytochrome C biogenesis protein transmembrane" evidence="7">
    <location>
        <begin position="7"/>
        <end position="225"/>
    </location>
</feature>
<keyword evidence="4 6" id="KW-1133">Transmembrane helix</keyword>
<dbReference type="GO" id="GO:0016020">
    <property type="term" value="C:membrane"/>
    <property type="evidence" value="ECO:0007669"/>
    <property type="project" value="UniProtKB-SubCell"/>
</dbReference>
<feature type="transmembrane region" description="Helical" evidence="6">
    <location>
        <begin position="61"/>
        <end position="86"/>
    </location>
</feature>
<dbReference type="PANTHER" id="PTHR31272:SF4">
    <property type="entry name" value="CYTOCHROME C-TYPE BIOGENESIS PROTEIN HI_1454-RELATED"/>
    <property type="match status" value="1"/>
</dbReference>
<dbReference type="EMBL" id="PFET01000014">
    <property type="protein sequence ID" value="PJE75513.1"/>
    <property type="molecule type" value="Genomic_DNA"/>
</dbReference>
<feature type="transmembrane region" description="Helical" evidence="6">
    <location>
        <begin position="209"/>
        <end position="229"/>
    </location>
</feature>
<dbReference type="Proteomes" id="UP000231152">
    <property type="component" value="Unassembled WGS sequence"/>
</dbReference>
<dbReference type="Pfam" id="PF02683">
    <property type="entry name" value="DsbD_TM"/>
    <property type="match status" value="1"/>
</dbReference>
<dbReference type="InterPro" id="IPR051790">
    <property type="entry name" value="Cytochrome_c-biogenesis_DsbD"/>
</dbReference>
<keyword evidence="3 6" id="KW-0812">Transmembrane</keyword>
<dbReference type="AlphaFoldDB" id="A0A2M8LDK2"/>
<evidence type="ECO:0000256" key="4">
    <source>
        <dbReference type="ARBA" id="ARBA00022989"/>
    </source>
</evidence>
<feature type="transmembrane region" description="Helical" evidence="6">
    <location>
        <begin position="98"/>
        <end position="119"/>
    </location>
</feature>
<evidence type="ECO:0000313" key="9">
    <source>
        <dbReference type="Proteomes" id="UP000231152"/>
    </source>
</evidence>
<gene>
    <name evidence="8" type="ORF">COV04_04385</name>
</gene>
<evidence type="ECO:0000256" key="2">
    <source>
        <dbReference type="ARBA" id="ARBA00006143"/>
    </source>
</evidence>
<name>A0A2M8LDK2_9BACT</name>
<evidence type="ECO:0000256" key="3">
    <source>
        <dbReference type="ARBA" id="ARBA00022692"/>
    </source>
</evidence>
<sequence length="256" mass="28010">MLDPLTLIIPAFIAGLIMFLAPCTLPLLPGYLSFISGITVADLHSPEKALRARRKVFMNGVFYVLGFSTVFIALGSLFGLGGVALVQYRIWLSRIGGIFIMFFGFSMLGLNRFAPFSFLNSERRFPVFGALRPGNPLSSFLFGATFAFGWTPCIGPVLASVLLLASTAATLGQGALLLAVFSLGLGIPFLIFAALIGSAGVSFKHLLPYLRYVAIFGGVFLIIIGFFLATNQFGYWMGSLFNFFQFLRYDQLQRFL</sequence>
<dbReference type="InterPro" id="IPR003834">
    <property type="entry name" value="Cyt_c_assmbl_TM_dom"/>
</dbReference>
<comment type="caution">
    <text evidence="8">The sequence shown here is derived from an EMBL/GenBank/DDBJ whole genome shotgun (WGS) entry which is preliminary data.</text>
</comment>